<organism evidence="1 2">
    <name type="scientific">Gordonia paraffinivorans NBRC 108238</name>
    <dbReference type="NCBI Taxonomy" id="1223543"/>
    <lineage>
        <taxon>Bacteria</taxon>
        <taxon>Bacillati</taxon>
        <taxon>Actinomycetota</taxon>
        <taxon>Actinomycetes</taxon>
        <taxon>Mycobacteriales</taxon>
        <taxon>Gordoniaceae</taxon>
        <taxon>Gordonia</taxon>
    </lineage>
</organism>
<dbReference type="Proteomes" id="UP000035021">
    <property type="component" value="Unassembled WGS sequence"/>
</dbReference>
<protein>
    <recommendedName>
        <fullName evidence="3">DUF3800 domain-containing protein</fullName>
    </recommendedName>
</protein>
<gene>
    <name evidence="1" type="ORF">GP2_031_00350</name>
</gene>
<evidence type="ECO:0000313" key="2">
    <source>
        <dbReference type="Proteomes" id="UP000035021"/>
    </source>
</evidence>
<sequence length="226" mass="25455">MGFSDAEAQILAEAYRGTKNPVAYLDESYQAPDPITAHRSTFYLFTAVIVAHESMDELRDGLRQIADSNWWHTTDALQEPRGLAATKDMLDFLAEGGETCVVAHQVPVDSSDHDAEEARRACYRALGTELAAGKPGGWDPVELFVLEKRNQSNFRNKDAKNHKELVREQAIPRHTRLLQTSPSIERLLWLPDLVSAAYRRTITHSDASSELFEIVKQRVHFINVTP</sequence>
<name>A0ABQ0INU0_9ACTN</name>
<evidence type="ECO:0000313" key="1">
    <source>
        <dbReference type="EMBL" id="GAC85223.1"/>
    </source>
</evidence>
<dbReference type="EMBL" id="BAOQ01000031">
    <property type="protein sequence ID" value="GAC85223.1"/>
    <property type="molecule type" value="Genomic_DNA"/>
</dbReference>
<proteinExistence type="predicted"/>
<comment type="caution">
    <text evidence="1">The sequence shown here is derived from an EMBL/GenBank/DDBJ whole genome shotgun (WGS) entry which is preliminary data.</text>
</comment>
<accession>A0ABQ0INU0</accession>
<keyword evidence="2" id="KW-1185">Reference proteome</keyword>
<reference evidence="1 2" key="1">
    <citation type="submission" date="2013-02" db="EMBL/GenBank/DDBJ databases">
        <title>Whole genome shotgun sequence of Gordonia paraffinivorans NBRC 108238.</title>
        <authorList>
            <person name="Isaki-Nakamura S."/>
            <person name="Hosoyama A."/>
            <person name="Tsuchikane K."/>
            <person name="Ando Y."/>
            <person name="Baba S."/>
            <person name="Ohji S."/>
            <person name="Hamada M."/>
            <person name="Tamura T."/>
            <person name="Yamazoe A."/>
            <person name="Yamazaki S."/>
            <person name="Fujita N."/>
        </authorList>
    </citation>
    <scope>NUCLEOTIDE SEQUENCE [LARGE SCALE GENOMIC DNA]</scope>
    <source>
        <strain evidence="1 2">NBRC 108238</strain>
    </source>
</reference>
<dbReference type="RefSeq" id="WP_006901448.1">
    <property type="nucleotide sequence ID" value="NZ_BAOQ01000031.1"/>
</dbReference>
<evidence type="ECO:0008006" key="3">
    <source>
        <dbReference type="Google" id="ProtNLM"/>
    </source>
</evidence>